<keyword evidence="2" id="KW-1185">Reference proteome</keyword>
<dbReference type="EMBL" id="KV424096">
    <property type="protein sequence ID" value="KZT51688.1"/>
    <property type="molecule type" value="Genomic_DNA"/>
</dbReference>
<dbReference type="AlphaFoldDB" id="A0A165CYJ8"/>
<protein>
    <submittedName>
        <fullName evidence="1">Uncharacterized protein</fullName>
    </submittedName>
</protein>
<evidence type="ECO:0000313" key="2">
    <source>
        <dbReference type="Proteomes" id="UP000076842"/>
    </source>
</evidence>
<dbReference type="InParanoid" id="A0A165CYJ8"/>
<gene>
    <name evidence="1" type="ORF">CALCODRAFT_487742</name>
</gene>
<accession>A0A165CYJ8</accession>
<organism evidence="1 2">
    <name type="scientific">Calocera cornea HHB12733</name>
    <dbReference type="NCBI Taxonomy" id="1353952"/>
    <lineage>
        <taxon>Eukaryota</taxon>
        <taxon>Fungi</taxon>
        <taxon>Dikarya</taxon>
        <taxon>Basidiomycota</taxon>
        <taxon>Agaricomycotina</taxon>
        <taxon>Dacrymycetes</taxon>
        <taxon>Dacrymycetales</taxon>
        <taxon>Dacrymycetaceae</taxon>
        <taxon>Calocera</taxon>
    </lineage>
</organism>
<evidence type="ECO:0000313" key="1">
    <source>
        <dbReference type="EMBL" id="KZT51688.1"/>
    </source>
</evidence>
<proteinExistence type="predicted"/>
<sequence>MRRPLFDTPQDDISQGATRLRSSTVTGSATDLGWTRAALSDTPYDDISPGAARLRSSTVTGSATDLGWTRAALSNTPYDDISPGAARLRGGTIDSTATGLGGTRAALSDTPYDDISPGAARLRGGTIDSTATGLGGTRAALSDTPYDDISPGAARLRGGTIDSTAAGLGGMRTALSNTPYDDISLRNTAPRSGRDSLGSRYLTYAIREAHPDALDDFETVAQAIGRNNAMHGRASADYSSHLRAIVDVSRGPPDYSTGVSDGWTEQGSGAPPPYELQAPVSAFVPSPEQAYFPPASTQPGVPANKLVSARNTTTAVPEGNLSYFQRRWKKGQANGFKFQAQSHAGDQAWLQRGNVHKTTFPTNRPPTQTYSQEHDHLGVRRVICV</sequence>
<name>A0A165CYJ8_9BASI</name>
<dbReference type="Proteomes" id="UP000076842">
    <property type="component" value="Unassembled WGS sequence"/>
</dbReference>
<reference evidence="1 2" key="1">
    <citation type="journal article" date="2016" name="Mol. Biol. Evol.">
        <title>Comparative Genomics of Early-Diverging Mushroom-Forming Fungi Provides Insights into the Origins of Lignocellulose Decay Capabilities.</title>
        <authorList>
            <person name="Nagy L.G."/>
            <person name="Riley R."/>
            <person name="Tritt A."/>
            <person name="Adam C."/>
            <person name="Daum C."/>
            <person name="Floudas D."/>
            <person name="Sun H."/>
            <person name="Yadav J.S."/>
            <person name="Pangilinan J."/>
            <person name="Larsson K.H."/>
            <person name="Matsuura K."/>
            <person name="Barry K."/>
            <person name="Labutti K."/>
            <person name="Kuo R."/>
            <person name="Ohm R.A."/>
            <person name="Bhattacharya S.S."/>
            <person name="Shirouzu T."/>
            <person name="Yoshinaga Y."/>
            <person name="Martin F.M."/>
            <person name="Grigoriev I.V."/>
            <person name="Hibbett D.S."/>
        </authorList>
    </citation>
    <scope>NUCLEOTIDE SEQUENCE [LARGE SCALE GENOMIC DNA]</scope>
    <source>
        <strain evidence="1 2">HHB12733</strain>
    </source>
</reference>